<dbReference type="PANTHER" id="PTHR33376:SF15">
    <property type="entry name" value="BLL6794 PROTEIN"/>
    <property type="match status" value="1"/>
</dbReference>
<accession>X7E7R9</accession>
<gene>
    <name evidence="3" type="ORF">MUS1_00505</name>
</gene>
<dbReference type="PATRIC" id="fig|1122207.3.peg.106"/>
<keyword evidence="1 2" id="KW-0732">Signal</keyword>
<reference evidence="3 4" key="1">
    <citation type="submission" date="2014-01" db="EMBL/GenBank/DDBJ databases">
        <title>Marinomonas ushuaiensis DSM 15871 Genome Sequencing.</title>
        <authorList>
            <person name="Lai Q."/>
            <person name="Shao Z.S."/>
        </authorList>
    </citation>
    <scope>NUCLEOTIDE SEQUENCE [LARGE SCALE GENOMIC DNA]</scope>
    <source>
        <strain evidence="3 4">DSM 15871</strain>
    </source>
</reference>
<evidence type="ECO:0000256" key="2">
    <source>
        <dbReference type="SAM" id="SignalP"/>
    </source>
</evidence>
<evidence type="ECO:0000313" key="3">
    <source>
        <dbReference type="EMBL" id="ETX12124.1"/>
    </source>
</evidence>
<dbReference type="eggNOG" id="COG1638">
    <property type="taxonomic scope" value="Bacteria"/>
</dbReference>
<sequence>MNIIKIKIFITVIASLLALSSQVSAQSPLKLKLAHFLPTGNGLHSDFMEPWARELESCSSGTVEVEIFPGGTQLGNPTKLYDAVRSGAVDIANGLSGMPGGRFERSRIAELPFVFKNADEASRSLWKLFPDYLQDEYPGVKMLALYSSNPGQVHTTKKSVTNINDMSGLRLRFPTAATASMIKALGGDPVGLPPGNVYENAEKGVIDGAVFTWDTMDSFNLAEVMKYHLDAKTYVATFWFGINQASYDKMPENVKACIDQSTGDVLVAKFGNWWNKWDKAGYDLANSAGHEITVLSDEQRANWLEKLQPMIDNYLANLENKGISNAREIYTKMKEISNAN</sequence>
<organism evidence="3 4">
    <name type="scientific">Marinomonas ushuaiensis DSM 15871</name>
    <dbReference type="NCBI Taxonomy" id="1122207"/>
    <lineage>
        <taxon>Bacteria</taxon>
        <taxon>Pseudomonadati</taxon>
        <taxon>Pseudomonadota</taxon>
        <taxon>Gammaproteobacteria</taxon>
        <taxon>Oceanospirillales</taxon>
        <taxon>Oceanospirillaceae</taxon>
        <taxon>Marinomonas</taxon>
    </lineage>
</organism>
<dbReference type="PANTHER" id="PTHR33376">
    <property type="match status" value="1"/>
</dbReference>
<evidence type="ECO:0000313" key="4">
    <source>
        <dbReference type="Proteomes" id="UP000054058"/>
    </source>
</evidence>
<dbReference type="EMBL" id="JAMB01000001">
    <property type="protein sequence ID" value="ETX12124.1"/>
    <property type="molecule type" value="Genomic_DNA"/>
</dbReference>
<feature type="signal peptide" evidence="2">
    <location>
        <begin position="1"/>
        <end position="25"/>
    </location>
</feature>
<proteinExistence type="predicted"/>
<dbReference type="NCBIfam" id="NF037995">
    <property type="entry name" value="TRAP_S1"/>
    <property type="match status" value="1"/>
</dbReference>
<dbReference type="STRING" id="1122207.MUS1_00505"/>
<dbReference type="InterPro" id="IPR018389">
    <property type="entry name" value="DctP_fam"/>
</dbReference>
<dbReference type="GO" id="GO:0055085">
    <property type="term" value="P:transmembrane transport"/>
    <property type="evidence" value="ECO:0007669"/>
    <property type="project" value="InterPro"/>
</dbReference>
<dbReference type="RefSeq" id="WP_036157587.1">
    <property type="nucleotide sequence ID" value="NZ_JAMB01000001.1"/>
</dbReference>
<dbReference type="CDD" id="cd13665">
    <property type="entry name" value="PBP2_TRAP_Dctp3_4"/>
    <property type="match status" value="1"/>
</dbReference>
<protein>
    <submittedName>
        <fullName evidence="3">C4-dicarboxylate ABC transporter</fullName>
    </submittedName>
</protein>
<name>X7E7R9_9GAMM</name>
<feature type="chain" id="PRO_5004977613" evidence="2">
    <location>
        <begin position="26"/>
        <end position="340"/>
    </location>
</feature>
<comment type="caution">
    <text evidence="3">The sequence shown here is derived from an EMBL/GenBank/DDBJ whole genome shotgun (WGS) entry which is preliminary data.</text>
</comment>
<evidence type="ECO:0000256" key="1">
    <source>
        <dbReference type="ARBA" id="ARBA00022729"/>
    </source>
</evidence>
<dbReference type="Proteomes" id="UP000054058">
    <property type="component" value="Unassembled WGS sequence"/>
</dbReference>
<dbReference type="OrthoDB" id="9177965at2"/>
<dbReference type="AlphaFoldDB" id="X7E7R9"/>
<dbReference type="Gene3D" id="3.40.190.170">
    <property type="entry name" value="Bacterial extracellular solute-binding protein, family 7"/>
    <property type="match status" value="1"/>
</dbReference>
<keyword evidence="4" id="KW-1185">Reference proteome</keyword>
<dbReference type="Pfam" id="PF03480">
    <property type="entry name" value="DctP"/>
    <property type="match status" value="1"/>
</dbReference>
<dbReference type="InterPro" id="IPR038404">
    <property type="entry name" value="TRAP_DctP_sf"/>
</dbReference>